<dbReference type="PANTHER" id="PTHR43249">
    <property type="entry name" value="UDP-N-ACETYL-2-AMINO-2-DEOXY-D-GLUCURONATE OXIDASE"/>
    <property type="match status" value="1"/>
</dbReference>
<proteinExistence type="predicted"/>
<evidence type="ECO:0000313" key="3">
    <source>
        <dbReference type="EMBL" id="ATC64454.1"/>
    </source>
</evidence>
<keyword evidence="4" id="KW-1185">Reference proteome</keyword>
<dbReference type="Pfam" id="PF22725">
    <property type="entry name" value="GFO_IDH_MocA_C3"/>
    <property type="match status" value="1"/>
</dbReference>
<dbReference type="RefSeq" id="WP_096056086.1">
    <property type="nucleotide sequence ID" value="NZ_CP023344.1"/>
</dbReference>
<protein>
    <submittedName>
        <fullName evidence="3">Uncharacterized protein</fullName>
    </submittedName>
</protein>
<dbReference type="SUPFAM" id="SSF51735">
    <property type="entry name" value="NAD(P)-binding Rossmann-fold domains"/>
    <property type="match status" value="1"/>
</dbReference>
<dbReference type="KEGG" id="vbh:CMV30_11085"/>
<dbReference type="Gene3D" id="3.40.50.720">
    <property type="entry name" value="NAD(P)-binding Rossmann-like Domain"/>
    <property type="match status" value="1"/>
</dbReference>
<dbReference type="Gene3D" id="3.30.360.10">
    <property type="entry name" value="Dihydrodipicolinate Reductase, domain 2"/>
    <property type="match status" value="1"/>
</dbReference>
<feature type="domain" description="Gfo/Idh/MocA-like oxidoreductase N-terminal" evidence="1">
    <location>
        <begin position="8"/>
        <end position="131"/>
    </location>
</feature>
<dbReference type="InterPro" id="IPR052515">
    <property type="entry name" value="Gfo/Idh/MocA_Oxidoreductase"/>
</dbReference>
<dbReference type="InterPro" id="IPR036291">
    <property type="entry name" value="NAD(P)-bd_dom_sf"/>
</dbReference>
<dbReference type="GO" id="GO:0000166">
    <property type="term" value="F:nucleotide binding"/>
    <property type="evidence" value="ECO:0007669"/>
    <property type="project" value="InterPro"/>
</dbReference>
<dbReference type="PANTHER" id="PTHR43249:SF1">
    <property type="entry name" value="D-GLUCOSIDE 3-DEHYDROGENASE"/>
    <property type="match status" value="1"/>
</dbReference>
<dbReference type="Pfam" id="PF01408">
    <property type="entry name" value="GFO_IDH_MocA"/>
    <property type="match status" value="1"/>
</dbReference>
<feature type="domain" description="GFO/IDH/MocA-like oxidoreductase" evidence="2">
    <location>
        <begin position="141"/>
        <end position="273"/>
    </location>
</feature>
<dbReference type="SUPFAM" id="SSF55347">
    <property type="entry name" value="Glyceraldehyde-3-phosphate dehydrogenase-like, C-terminal domain"/>
    <property type="match status" value="1"/>
</dbReference>
<dbReference type="InterPro" id="IPR055170">
    <property type="entry name" value="GFO_IDH_MocA-like_dom"/>
</dbReference>
<dbReference type="OrthoDB" id="9781966at2"/>
<evidence type="ECO:0000259" key="1">
    <source>
        <dbReference type="Pfam" id="PF01408"/>
    </source>
</evidence>
<name>A0A290Q7H8_9BACT</name>
<dbReference type="AlphaFoldDB" id="A0A290Q7H8"/>
<gene>
    <name evidence="3" type="ORF">CMV30_11085</name>
</gene>
<organism evidence="3 4">
    <name type="scientific">Nibricoccus aquaticus</name>
    <dbReference type="NCBI Taxonomy" id="2576891"/>
    <lineage>
        <taxon>Bacteria</taxon>
        <taxon>Pseudomonadati</taxon>
        <taxon>Verrucomicrobiota</taxon>
        <taxon>Opitutia</taxon>
        <taxon>Opitutales</taxon>
        <taxon>Opitutaceae</taxon>
        <taxon>Nibricoccus</taxon>
    </lineage>
</organism>
<accession>A0A290Q7H8</accession>
<dbReference type="Proteomes" id="UP000217265">
    <property type="component" value="Chromosome"/>
</dbReference>
<dbReference type="EMBL" id="CP023344">
    <property type="protein sequence ID" value="ATC64454.1"/>
    <property type="molecule type" value="Genomic_DNA"/>
</dbReference>
<sequence>MSRQARPRLALIGVSGYAKIYLQLLDENRDRVDLVAAVIINPEEEAAVVADFKSRGVAIYTDYLQMLNAQAGKIDLCLIPTGISWHARMTIAALKSGANVLVEKPLAGSLADVRAIRKAERETGRFVAVGFQDVYVPEVAWLKERILSGVIGRLESVRMIGLWARPANYFTRNNWAGRLSADGASVLDSPLNNAFAHFVNLALFLSGPRAAASSVVTIEEAGLYRAHAIESFDTGVVRAVSPEGVTFWFGVSHSCRVNREPELYFEGSLGRIEWWHEQKCVIVPKSGAPAETHTLPDTTATRRAMFAAVLTRLHDSATFIFDAELSEGHTAFIDSVHRASPVQQVPPALVSWEDLQFTHWSGRIPVIRGIEDAFDRALAQRSTLAAAGFTLETPSTS</sequence>
<evidence type="ECO:0000313" key="4">
    <source>
        <dbReference type="Proteomes" id="UP000217265"/>
    </source>
</evidence>
<dbReference type="InterPro" id="IPR000683">
    <property type="entry name" value="Gfo/Idh/MocA-like_OxRdtase_N"/>
</dbReference>
<evidence type="ECO:0000259" key="2">
    <source>
        <dbReference type="Pfam" id="PF22725"/>
    </source>
</evidence>
<reference evidence="3 4" key="1">
    <citation type="submission" date="2017-09" db="EMBL/GenBank/DDBJ databases">
        <title>Complete genome sequence of Verrucomicrobial strain HZ-65, isolated from freshwater.</title>
        <authorList>
            <person name="Choi A."/>
        </authorList>
    </citation>
    <scope>NUCLEOTIDE SEQUENCE [LARGE SCALE GENOMIC DNA]</scope>
    <source>
        <strain evidence="3 4">HZ-65</strain>
    </source>
</reference>